<dbReference type="PANTHER" id="PTHR33098:SF52">
    <property type="entry name" value="T28P6.11 PROTEIN-RELATED"/>
    <property type="match status" value="1"/>
</dbReference>
<reference evidence="3" key="1">
    <citation type="submission" date="2006-05" db="EMBL/GenBank/DDBJ databases">
        <title>Simultaneous high-throughput recombinational cloning of open reading frames in closed and open configurations.</title>
        <authorList>
            <person name="Underwood B.A."/>
            <person name="Vanderhaeghen R."/>
            <person name="Whitford R."/>
            <person name="Town C.D."/>
            <person name="Hilson P."/>
        </authorList>
    </citation>
    <scope>NUCLEOTIDE SEQUENCE</scope>
</reference>
<evidence type="ECO:0000256" key="1">
    <source>
        <dbReference type="SAM" id="Phobius"/>
    </source>
</evidence>
<organism evidence="3">
    <name type="scientific">Arabidopsis thaliana</name>
    <name type="common">Mouse-ear cress</name>
    <dbReference type="NCBI Taxonomy" id="3702"/>
    <lineage>
        <taxon>Eukaryota</taxon>
        <taxon>Viridiplantae</taxon>
        <taxon>Streptophyta</taxon>
        <taxon>Embryophyta</taxon>
        <taxon>Tracheophyta</taxon>
        <taxon>Spermatophyta</taxon>
        <taxon>Magnoliopsida</taxon>
        <taxon>eudicotyledons</taxon>
        <taxon>Gunneridae</taxon>
        <taxon>Pentapetalae</taxon>
        <taxon>rosids</taxon>
        <taxon>malvids</taxon>
        <taxon>Brassicales</taxon>
        <taxon>Brassicaceae</taxon>
        <taxon>Camelineae</taxon>
        <taxon>Arabidopsis</taxon>
    </lineage>
</organism>
<keyword evidence="1" id="KW-1133">Transmembrane helix</keyword>
<protein>
    <recommendedName>
        <fullName evidence="2">DUF4408 domain-containing protein</fullName>
    </recommendedName>
</protein>
<dbReference type="ExpressionAtlas" id="A0ME65">
    <property type="expression patterns" value="baseline"/>
</dbReference>
<dbReference type="PANTHER" id="PTHR33098">
    <property type="entry name" value="COTTON FIBER (DUF761)"/>
    <property type="match status" value="1"/>
</dbReference>
<name>A0ME65_ARATH</name>
<accession>A0ME65</accession>
<proteinExistence type="evidence at transcript level"/>
<sequence length="342" mass="39404">MVCSTIIKAVLISTGIITAMSMFLKVFLPVTLYFSLSFSTLWSSFLPWLKPPYLFVFVNVMITIIIASSRYYRSIGDHDGKDEKNLHGRGYYRIQTEPIVNQTSPPRLEVKDMDLDVDFDFMATIQPPEVERSEVVYEEKEEEISELINGGDEFVVLEESENLPPVEKPLVSARFEHRKMVKVTPKGTITSKCLRKKVTSFKTTDRFLFEFWNTIYVTSEGDYYFAGDDIRKKALKVVNPKRDNKWKTISEEGTSRPLSTSHYQRPDIFGLGAGGDSLRKSETFRDVTNYYHQSSLTVTPPVKMEKEMLPSLEDLNRRIEAFIKKVKEERLESLRLDKEVAG</sequence>
<evidence type="ECO:0000313" key="3">
    <source>
        <dbReference type="EMBL" id="ABK28392.1"/>
    </source>
</evidence>
<dbReference type="InterPro" id="IPR025520">
    <property type="entry name" value="DUF4408"/>
</dbReference>
<keyword evidence="1" id="KW-0812">Transmembrane</keyword>
<feature type="transmembrane region" description="Helical" evidence="1">
    <location>
        <begin position="53"/>
        <end position="72"/>
    </location>
</feature>
<dbReference type="Pfam" id="PF14364">
    <property type="entry name" value="DUF4408"/>
    <property type="match status" value="1"/>
</dbReference>
<evidence type="ECO:0000259" key="2">
    <source>
        <dbReference type="Pfam" id="PF14364"/>
    </source>
</evidence>
<keyword evidence="1" id="KW-0472">Membrane</keyword>
<dbReference type="AlphaFoldDB" id="A0ME65"/>
<dbReference type="EMBL" id="DQ652833">
    <property type="protein sequence ID" value="ABK28392.1"/>
    <property type="molecule type" value="mRNA"/>
</dbReference>
<feature type="non-terminal residue" evidence="3">
    <location>
        <position position="342"/>
    </location>
</feature>
<feature type="domain" description="DUF4408" evidence="2">
    <location>
        <begin position="40"/>
        <end position="71"/>
    </location>
</feature>
<feature type="transmembrane region" description="Helical" evidence="1">
    <location>
        <begin position="9"/>
        <end position="33"/>
    </location>
</feature>